<keyword evidence="8" id="KW-0411">Iron-sulfur</keyword>
<organism evidence="10 11">
    <name type="scientific">Planobispora longispora</name>
    <dbReference type="NCBI Taxonomy" id="28887"/>
    <lineage>
        <taxon>Bacteria</taxon>
        <taxon>Bacillati</taxon>
        <taxon>Actinomycetota</taxon>
        <taxon>Actinomycetes</taxon>
        <taxon>Streptosporangiales</taxon>
        <taxon>Streptosporangiaceae</taxon>
        <taxon>Planobispora</taxon>
    </lineage>
</organism>
<dbReference type="AlphaFoldDB" id="A0A8J3W425"/>
<dbReference type="GO" id="GO:0016491">
    <property type="term" value="F:oxidoreductase activity"/>
    <property type="evidence" value="ECO:0007669"/>
    <property type="project" value="UniProtKB-KW"/>
</dbReference>
<evidence type="ECO:0000256" key="8">
    <source>
        <dbReference type="ARBA" id="ARBA00023014"/>
    </source>
</evidence>
<dbReference type="InterPro" id="IPR001433">
    <property type="entry name" value="OxRdtase_FAD/NAD-bd"/>
</dbReference>
<dbReference type="InterPro" id="IPR039261">
    <property type="entry name" value="FNR_nucleotide-bd"/>
</dbReference>
<dbReference type="PROSITE" id="PS51384">
    <property type="entry name" value="FAD_FR"/>
    <property type="match status" value="1"/>
</dbReference>
<dbReference type="GO" id="GO:0046872">
    <property type="term" value="F:metal ion binding"/>
    <property type="evidence" value="ECO:0007669"/>
    <property type="project" value="UniProtKB-KW"/>
</dbReference>
<evidence type="ECO:0000256" key="4">
    <source>
        <dbReference type="ARBA" id="ARBA00022723"/>
    </source>
</evidence>
<dbReference type="Pfam" id="PF00175">
    <property type="entry name" value="NAD_binding_1"/>
    <property type="match status" value="1"/>
</dbReference>
<reference evidence="10 11" key="1">
    <citation type="submission" date="2021-01" db="EMBL/GenBank/DDBJ databases">
        <title>Whole genome shotgun sequence of Planobispora longispora NBRC 13918.</title>
        <authorList>
            <person name="Komaki H."/>
            <person name="Tamura T."/>
        </authorList>
    </citation>
    <scope>NUCLEOTIDE SEQUENCE [LARGE SCALE GENOMIC DNA]</scope>
    <source>
        <strain evidence="10 11">NBRC 13918</strain>
    </source>
</reference>
<keyword evidence="2" id="KW-0285">Flavoprotein</keyword>
<dbReference type="PRINTS" id="PR00410">
    <property type="entry name" value="PHEHYDRXLASE"/>
</dbReference>
<evidence type="ECO:0000256" key="7">
    <source>
        <dbReference type="ARBA" id="ARBA00023004"/>
    </source>
</evidence>
<name>A0A8J3W425_9ACTN</name>
<evidence type="ECO:0000256" key="1">
    <source>
        <dbReference type="ARBA" id="ARBA00001974"/>
    </source>
</evidence>
<dbReference type="SUPFAM" id="SSF63380">
    <property type="entry name" value="Riboflavin synthase domain-like"/>
    <property type="match status" value="1"/>
</dbReference>
<keyword evidence="4" id="KW-0479">Metal-binding</keyword>
<keyword evidence="6" id="KW-0560">Oxidoreductase</keyword>
<dbReference type="GO" id="GO:0050660">
    <property type="term" value="F:flavin adenine dinucleotide binding"/>
    <property type="evidence" value="ECO:0007669"/>
    <property type="project" value="TreeGrafter"/>
</dbReference>
<evidence type="ECO:0000256" key="6">
    <source>
        <dbReference type="ARBA" id="ARBA00023002"/>
    </source>
</evidence>
<protein>
    <recommendedName>
        <fullName evidence="9">FAD-binding FR-type domain-containing protein</fullName>
    </recommendedName>
</protein>
<comment type="caution">
    <text evidence="10">The sequence shown here is derived from an EMBL/GenBank/DDBJ whole genome shotgun (WGS) entry which is preliminary data.</text>
</comment>
<evidence type="ECO:0000256" key="3">
    <source>
        <dbReference type="ARBA" id="ARBA00022714"/>
    </source>
</evidence>
<dbReference type="GO" id="GO:0051537">
    <property type="term" value="F:2 iron, 2 sulfur cluster binding"/>
    <property type="evidence" value="ECO:0007669"/>
    <property type="project" value="UniProtKB-KW"/>
</dbReference>
<dbReference type="InterPro" id="IPR050415">
    <property type="entry name" value="MRET"/>
</dbReference>
<keyword evidence="5" id="KW-0274">FAD</keyword>
<gene>
    <name evidence="10" type="ORF">Plo01_24230</name>
</gene>
<evidence type="ECO:0000313" key="11">
    <source>
        <dbReference type="Proteomes" id="UP000616724"/>
    </source>
</evidence>
<dbReference type="SUPFAM" id="SSF52343">
    <property type="entry name" value="Ferredoxin reductase-like, C-terminal NADP-linked domain"/>
    <property type="match status" value="1"/>
</dbReference>
<dbReference type="EMBL" id="BOOH01000019">
    <property type="protein sequence ID" value="GIH75994.1"/>
    <property type="molecule type" value="Genomic_DNA"/>
</dbReference>
<comment type="cofactor">
    <cofactor evidence="1">
        <name>FAD</name>
        <dbReference type="ChEBI" id="CHEBI:57692"/>
    </cofactor>
</comment>
<evidence type="ECO:0000256" key="2">
    <source>
        <dbReference type="ARBA" id="ARBA00022630"/>
    </source>
</evidence>
<proteinExistence type="predicted"/>
<evidence type="ECO:0000259" key="9">
    <source>
        <dbReference type="PROSITE" id="PS51384"/>
    </source>
</evidence>
<keyword evidence="7" id="KW-0408">Iron</keyword>
<accession>A0A8J3W425</accession>
<dbReference type="Gene3D" id="3.40.50.80">
    <property type="entry name" value="Nucleotide-binding domain of ferredoxin-NADP reductase (FNR) module"/>
    <property type="match status" value="1"/>
</dbReference>
<evidence type="ECO:0000313" key="10">
    <source>
        <dbReference type="EMBL" id="GIH75994.1"/>
    </source>
</evidence>
<dbReference type="InterPro" id="IPR017927">
    <property type="entry name" value="FAD-bd_FR_type"/>
</dbReference>
<dbReference type="PANTHER" id="PTHR47354:SF8">
    <property type="entry name" value="1,2-PHENYLACETYL-COA EPOXIDASE, SUBUNIT E"/>
    <property type="match status" value="1"/>
</dbReference>
<dbReference type="RefSeq" id="WP_239316178.1">
    <property type="nucleotide sequence ID" value="NZ_BOOH01000019.1"/>
</dbReference>
<evidence type="ECO:0000256" key="5">
    <source>
        <dbReference type="ARBA" id="ARBA00022827"/>
    </source>
</evidence>
<feature type="domain" description="FAD-binding FR-type" evidence="9">
    <location>
        <begin position="40"/>
        <end position="148"/>
    </location>
</feature>
<sequence length="274" mass="29372">MSSIAGPPLEGRIPAVHHPAPARPGPFRLRVPSPPGLGAGAPSRLRLPALARLHVAGVFVERPGVISVYMVGENLGALPFEPGQSFRWHFLTRRLWQTSLALPLSAPIWEDTLRVTVRTLGGRARPLRRLRPGTRVVAVGPFGGLTGRSRTRRKVLLLAAGMGVAPLRALFETLPGGPGDVTLVYRARSSTDLLFTHELEAIAQRRQRYLHYLLGPEDGPGGPLTPGRLLELVPDLAEHDVYLCGPAEMTAASVTALLAAGVPRERIGAERSAG</sequence>
<keyword evidence="3" id="KW-0001">2Fe-2S</keyword>
<dbReference type="PANTHER" id="PTHR47354">
    <property type="entry name" value="NADH OXIDOREDUCTASE HCR"/>
    <property type="match status" value="1"/>
</dbReference>
<dbReference type="InterPro" id="IPR017938">
    <property type="entry name" value="Riboflavin_synthase-like_b-brl"/>
</dbReference>
<keyword evidence="11" id="KW-1185">Reference proteome</keyword>
<dbReference type="Proteomes" id="UP000616724">
    <property type="component" value="Unassembled WGS sequence"/>
</dbReference>